<comment type="caution">
    <text evidence="13">The sequence shown here is derived from an EMBL/GenBank/DDBJ whole genome shotgun (WGS) entry which is preliminary data.</text>
</comment>
<sequence>MDFNTVYTKVKDFADQFANSSAGCYAVEKTNNPKGVLTKSVETNAKYTVKEDNYLGNIIENKLVKSCLKTIADKSYARQIEDIQNTATELSSSSYPSLYLIYTSCCSILGIKEIPIVYVTTKLRGINALSVEIKGCKMILVSRRFASSLTTDEMKFILGHELGHHQQGNLVGHTVNGLLNSMTDKSEILGPIVLDTIEVPLKRWCRRSEFNADIAGFLCCQDIKVVRKLFLKLGMIEERNVFHQYKETGEDHPLLFTRYEELLKYATTK</sequence>
<evidence type="ECO:0000256" key="5">
    <source>
        <dbReference type="ARBA" id="ARBA00022723"/>
    </source>
</evidence>
<name>A0AA92TJ91_9BACT</name>
<dbReference type="Proteomes" id="UP000286113">
    <property type="component" value="Unassembled WGS sequence"/>
</dbReference>
<evidence type="ECO:0000256" key="1">
    <source>
        <dbReference type="ARBA" id="ARBA00004651"/>
    </source>
</evidence>
<organism evidence="13 14">
    <name type="scientific">Segatella copri</name>
    <dbReference type="NCBI Taxonomy" id="165179"/>
    <lineage>
        <taxon>Bacteria</taxon>
        <taxon>Pseudomonadati</taxon>
        <taxon>Bacteroidota</taxon>
        <taxon>Bacteroidia</taxon>
        <taxon>Bacteroidales</taxon>
        <taxon>Prevotellaceae</taxon>
        <taxon>Segatella</taxon>
    </lineage>
</organism>
<dbReference type="GO" id="GO:0004222">
    <property type="term" value="F:metalloendopeptidase activity"/>
    <property type="evidence" value="ECO:0007669"/>
    <property type="project" value="InterPro"/>
</dbReference>
<evidence type="ECO:0000313" key="14">
    <source>
        <dbReference type="Proteomes" id="UP000286113"/>
    </source>
</evidence>
<dbReference type="EMBL" id="QRVN01000053">
    <property type="protein sequence ID" value="RGS44773.1"/>
    <property type="molecule type" value="Genomic_DNA"/>
</dbReference>
<proteinExistence type="inferred from homology"/>
<comment type="similarity">
    <text evidence="11">Belongs to the peptidase M48 family.</text>
</comment>
<dbReference type="InterPro" id="IPR001915">
    <property type="entry name" value="Peptidase_M48"/>
</dbReference>
<keyword evidence="2" id="KW-1003">Cell membrane</keyword>
<dbReference type="GO" id="GO:0005886">
    <property type="term" value="C:plasma membrane"/>
    <property type="evidence" value="ECO:0007669"/>
    <property type="project" value="UniProtKB-SubCell"/>
</dbReference>
<dbReference type="PANTHER" id="PTHR43221">
    <property type="entry name" value="PROTEASE HTPX"/>
    <property type="match status" value="1"/>
</dbReference>
<keyword evidence="4" id="KW-0812">Transmembrane</keyword>
<evidence type="ECO:0000256" key="10">
    <source>
        <dbReference type="ARBA" id="ARBA00023136"/>
    </source>
</evidence>
<evidence type="ECO:0000256" key="11">
    <source>
        <dbReference type="RuleBase" id="RU003983"/>
    </source>
</evidence>
<evidence type="ECO:0000256" key="2">
    <source>
        <dbReference type="ARBA" id="ARBA00022475"/>
    </source>
</evidence>
<comment type="subcellular location">
    <subcellularLocation>
        <location evidence="1">Cell membrane</location>
        <topology evidence="1">Multi-pass membrane protein</topology>
    </subcellularLocation>
</comment>
<keyword evidence="10" id="KW-0472">Membrane</keyword>
<evidence type="ECO:0000256" key="4">
    <source>
        <dbReference type="ARBA" id="ARBA00022692"/>
    </source>
</evidence>
<dbReference type="PANTHER" id="PTHR43221:SF1">
    <property type="entry name" value="PROTEASE HTPX"/>
    <property type="match status" value="1"/>
</dbReference>
<keyword evidence="5" id="KW-0479">Metal-binding</keyword>
<evidence type="ECO:0000256" key="6">
    <source>
        <dbReference type="ARBA" id="ARBA00022801"/>
    </source>
</evidence>
<evidence type="ECO:0000256" key="9">
    <source>
        <dbReference type="ARBA" id="ARBA00023049"/>
    </source>
</evidence>
<protein>
    <recommendedName>
        <fullName evidence="12">Peptidase M48 domain-containing protein</fullName>
    </recommendedName>
</protein>
<reference evidence="13 14" key="1">
    <citation type="submission" date="2018-08" db="EMBL/GenBank/DDBJ databases">
        <title>A genome reference for cultivated species of the human gut microbiota.</title>
        <authorList>
            <person name="Zou Y."/>
            <person name="Xue W."/>
            <person name="Luo G."/>
        </authorList>
    </citation>
    <scope>NUCLEOTIDE SEQUENCE [LARGE SCALE GENOMIC DNA]</scope>
    <source>
        <strain evidence="13 14">AF22-1</strain>
    </source>
</reference>
<evidence type="ECO:0000256" key="3">
    <source>
        <dbReference type="ARBA" id="ARBA00022670"/>
    </source>
</evidence>
<keyword evidence="3 11" id="KW-0645">Protease</keyword>
<keyword evidence="8" id="KW-1133">Transmembrane helix</keyword>
<comment type="cofactor">
    <cofactor evidence="11">
        <name>Zn(2+)</name>
        <dbReference type="ChEBI" id="CHEBI:29105"/>
    </cofactor>
    <text evidence="11">Binds 1 zinc ion per subunit.</text>
</comment>
<dbReference type="Gene3D" id="3.30.2010.10">
    <property type="entry name" value="Metalloproteases ('zincins'), catalytic domain"/>
    <property type="match status" value="1"/>
</dbReference>
<dbReference type="GO" id="GO:0006508">
    <property type="term" value="P:proteolysis"/>
    <property type="evidence" value="ECO:0007669"/>
    <property type="project" value="UniProtKB-KW"/>
</dbReference>
<keyword evidence="9 11" id="KW-0482">Metalloprotease</keyword>
<evidence type="ECO:0000313" key="13">
    <source>
        <dbReference type="EMBL" id="RGS44773.1"/>
    </source>
</evidence>
<dbReference type="GO" id="GO:0046872">
    <property type="term" value="F:metal ion binding"/>
    <property type="evidence" value="ECO:0007669"/>
    <property type="project" value="UniProtKB-KW"/>
</dbReference>
<accession>A0AA92TJ91</accession>
<keyword evidence="6 11" id="KW-0378">Hydrolase</keyword>
<evidence type="ECO:0000259" key="12">
    <source>
        <dbReference type="Pfam" id="PF01435"/>
    </source>
</evidence>
<dbReference type="Pfam" id="PF01435">
    <property type="entry name" value="Peptidase_M48"/>
    <property type="match status" value="1"/>
</dbReference>
<evidence type="ECO:0000256" key="7">
    <source>
        <dbReference type="ARBA" id="ARBA00022833"/>
    </source>
</evidence>
<dbReference type="InterPro" id="IPR050083">
    <property type="entry name" value="HtpX_protease"/>
</dbReference>
<dbReference type="CDD" id="cd07325">
    <property type="entry name" value="M48_Ste24p_like"/>
    <property type="match status" value="1"/>
</dbReference>
<feature type="domain" description="Peptidase M48" evidence="12">
    <location>
        <begin position="118"/>
        <end position="264"/>
    </location>
</feature>
<gene>
    <name evidence="13" type="ORF">DWX90_15385</name>
</gene>
<evidence type="ECO:0000256" key="8">
    <source>
        <dbReference type="ARBA" id="ARBA00022989"/>
    </source>
</evidence>
<dbReference type="AlphaFoldDB" id="A0AA92TJ91"/>
<keyword evidence="7 11" id="KW-0862">Zinc</keyword>